<dbReference type="Proteomes" id="UP001175211">
    <property type="component" value="Unassembled WGS sequence"/>
</dbReference>
<reference evidence="2" key="1">
    <citation type="submission" date="2023-06" db="EMBL/GenBank/DDBJ databases">
        <authorList>
            <consortium name="Lawrence Berkeley National Laboratory"/>
            <person name="Ahrendt S."/>
            <person name="Sahu N."/>
            <person name="Indic B."/>
            <person name="Wong-Bajracharya J."/>
            <person name="Merenyi Z."/>
            <person name="Ke H.-M."/>
            <person name="Monk M."/>
            <person name="Kocsube S."/>
            <person name="Drula E."/>
            <person name="Lipzen A."/>
            <person name="Balint B."/>
            <person name="Henrissat B."/>
            <person name="Andreopoulos B."/>
            <person name="Martin F.M."/>
            <person name="Harder C.B."/>
            <person name="Rigling D."/>
            <person name="Ford K.L."/>
            <person name="Foster G.D."/>
            <person name="Pangilinan J."/>
            <person name="Papanicolaou A."/>
            <person name="Barry K."/>
            <person name="LaButti K."/>
            <person name="Viragh M."/>
            <person name="Koriabine M."/>
            <person name="Yan M."/>
            <person name="Riley R."/>
            <person name="Champramary S."/>
            <person name="Plett K.L."/>
            <person name="Tsai I.J."/>
            <person name="Slot J."/>
            <person name="Sipos G."/>
            <person name="Plett J."/>
            <person name="Nagy L.G."/>
            <person name="Grigoriev I.V."/>
        </authorList>
    </citation>
    <scope>NUCLEOTIDE SEQUENCE</scope>
    <source>
        <strain evidence="2">CCBAS 213</strain>
    </source>
</reference>
<evidence type="ECO:0000313" key="2">
    <source>
        <dbReference type="EMBL" id="KAK0446979.1"/>
    </source>
</evidence>
<feature type="transmembrane region" description="Helical" evidence="1">
    <location>
        <begin position="37"/>
        <end position="54"/>
    </location>
</feature>
<evidence type="ECO:0000313" key="3">
    <source>
        <dbReference type="Proteomes" id="UP001175211"/>
    </source>
</evidence>
<keyword evidence="1" id="KW-0472">Membrane</keyword>
<keyword evidence="1" id="KW-1133">Transmembrane helix</keyword>
<evidence type="ECO:0000256" key="1">
    <source>
        <dbReference type="SAM" id="Phobius"/>
    </source>
</evidence>
<keyword evidence="3" id="KW-1185">Reference proteome</keyword>
<dbReference type="AlphaFoldDB" id="A0AA39JT47"/>
<dbReference type="GeneID" id="85357762"/>
<organism evidence="2 3">
    <name type="scientific">Armillaria tabescens</name>
    <name type="common">Ringless honey mushroom</name>
    <name type="synonym">Agaricus tabescens</name>
    <dbReference type="NCBI Taxonomy" id="1929756"/>
    <lineage>
        <taxon>Eukaryota</taxon>
        <taxon>Fungi</taxon>
        <taxon>Dikarya</taxon>
        <taxon>Basidiomycota</taxon>
        <taxon>Agaricomycotina</taxon>
        <taxon>Agaricomycetes</taxon>
        <taxon>Agaricomycetidae</taxon>
        <taxon>Agaricales</taxon>
        <taxon>Marasmiineae</taxon>
        <taxon>Physalacriaceae</taxon>
        <taxon>Desarmillaria</taxon>
    </lineage>
</organism>
<dbReference type="RefSeq" id="XP_060326004.1">
    <property type="nucleotide sequence ID" value="XM_060474214.1"/>
</dbReference>
<protein>
    <submittedName>
        <fullName evidence="2">Uncharacterized protein</fullName>
    </submittedName>
</protein>
<proteinExistence type="predicted"/>
<comment type="caution">
    <text evidence="2">The sequence shown here is derived from an EMBL/GenBank/DDBJ whole genome shotgun (WGS) entry which is preliminary data.</text>
</comment>
<sequence length="443" mass="48888">MSYDGKEHSKHIEDKAASVLTMPHVESQTLARRRPSVFTRVTAMLMLFLVFFFVEHAFMAPRHTIYAITRFFGAKEQQVHNFYPYEWPIPNDLNIDHCAEFQEGQFWNGEQSATASFDLPLNSDKHFLLARGSYTNGWVYIGQSEDVSLDTAKVEVTVKYQDDELELAKVCKVSRAGNENGIGFFTPRHAHRNHIHLGFDVRVLLPKTPLTIQDFRTDLPLFSQHVGELETVFFESITLHGAMMPIHVESVSAAVGKFKNANSPIEGKFNTSTSLDLATANSPINVILGLFNADEEESTTVSMESANAPISAGISLFSTAPSSTGGKFDVKAYTARGKIELGFIDASVDSALDLTAHTAMGPVDVTMHPTYEGEFRLATIMGRAEVTTADEVEDPKGEDRKRSVSFERAGGSIVAGRVWWGEEDKGRGTVDLKTSLSGVKLAL</sequence>
<name>A0AA39JT47_ARMTA</name>
<accession>A0AA39JT47</accession>
<gene>
    <name evidence="2" type="ORF">EV420DRAFT_1569223</name>
</gene>
<keyword evidence="1" id="KW-0812">Transmembrane</keyword>
<dbReference type="EMBL" id="JAUEPS010000045">
    <property type="protein sequence ID" value="KAK0446979.1"/>
    <property type="molecule type" value="Genomic_DNA"/>
</dbReference>